<evidence type="ECO:0000313" key="2">
    <source>
        <dbReference type="Proteomes" id="UP001286313"/>
    </source>
</evidence>
<protein>
    <submittedName>
        <fullName evidence="1">Uncharacterized protein</fullName>
    </submittedName>
</protein>
<dbReference type="EMBL" id="JAWQEG010000496">
    <property type="protein sequence ID" value="KAK3889324.1"/>
    <property type="molecule type" value="Genomic_DNA"/>
</dbReference>
<name>A0AAE1GCQ2_PETCI</name>
<gene>
    <name evidence="1" type="ORF">Pcinc_006674</name>
</gene>
<reference evidence="1" key="1">
    <citation type="submission" date="2023-10" db="EMBL/GenBank/DDBJ databases">
        <title>Genome assemblies of two species of porcelain crab, Petrolisthes cinctipes and Petrolisthes manimaculis (Anomura: Porcellanidae).</title>
        <authorList>
            <person name="Angst P."/>
        </authorList>
    </citation>
    <scope>NUCLEOTIDE SEQUENCE</scope>
    <source>
        <strain evidence="1">PB745_01</strain>
        <tissue evidence="1">Gill</tissue>
    </source>
</reference>
<keyword evidence="2" id="KW-1185">Reference proteome</keyword>
<comment type="caution">
    <text evidence="1">The sequence shown here is derived from an EMBL/GenBank/DDBJ whole genome shotgun (WGS) entry which is preliminary data.</text>
</comment>
<evidence type="ECO:0000313" key="1">
    <source>
        <dbReference type="EMBL" id="KAK3889324.1"/>
    </source>
</evidence>
<organism evidence="1 2">
    <name type="scientific">Petrolisthes cinctipes</name>
    <name type="common">Flat porcelain crab</name>
    <dbReference type="NCBI Taxonomy" id="88211"/>
    <lineage>
        <taxon>Eukaryota</taxon>
        <taxon>Metazoa</taxon>
        <taxon>Ecdysozoa</taxon>
        <taxon>Arthropoda</taxon>
        <taxon>Crustacea</taxon>
        <taxon>Multicrustacea</taxon>
        <taxon>Malacostraca</taxon>
        <taxon>Eumalacostraca</taxon>
        <taxon>Eucarida</taxon>
        <taxon>Decapoda</taxon>
        <taxon>Pleocyemata</taxon>
        <taxon>Anomura</taxon>
        <taxon>Galatheoidea</taxon>
        <taxon>Porcellanidae</taxon>
        <taxon>Petrolisthes</taxon>
    </lineage>
</organism>
<sequence length="10" mass="1176">MLPNKILLCM</sequence>
<accession>A0AAE1GCQ2</accession>
<proteinExistence type="predicted"/>
<dbReference type="Proteomes" id="UP001286313">
    <property type="component" value="Unassembled WGS sequence"/>
</dbReference>